<dbReference type="PANTHER" id="PTHR18945">
    <property type="entry name" value="NEUROTRANSMITTER GATED ION CHANNEL"/>
    <property type="match status" value="1"/>
</dbReference>
<reference evidence="3 4" key="1">
    <citation type="journal article" date="2021" name="Elife">
        <title>Chloroplast acquisition without the gene transfer in kleptoplastic sea slugs, Plakobranchus ocellatus.</title>
        <authorList>
            <person name="Maeda T."/>
            <person name="Takahashi S."/>
            <person name="Yoshida T."/>
            <person name="Shimamura S."/>
            <person name="Takaki Y."/>
            <person name="Nagai Y."/>
            <person name="Toyoda A."/>
            <person name="Suzuki Y."/>
            <person name="Arimoto A."/>
            <person name="Ishii H."/>
            <person name="Satoh N."/>
            <person name="Nishiyama T."/>
            <person name="Hasebe M."/>
            <person name="Maruyama T."/>
            <person name="Minagawa J."/>
            <person name="Obokata J."/>
            <person name="Shigenobu S."/>
        </authorList>
    </citation>
    <scope>NUCLEOTIDE SEQUENCE [LARGE SCALE GENOMIC DNA]</scope>
</reference>
<dbReference type="InterPro" id="IPR006201">
    <property type="entry name" value="Neur_channel"/>
</dbReference>
<feature type="signal peptide" evidence="1">
    <location>
        <begin position="1"/>
        <end position="21"/>
    </location>
</feature>
<feature type="domain" description="Neurotransmitter-gated ion-channel ligand-binding" evidence="2">
    <location>
        <begin position="40"/>
        <end position="236"/>
    </location>
</feature>
<gene>
    <name evidence="3" type="ORF">PoB_000816100</name>
</gene>
<dbReference type="InterPro" id="IPR036734">
    <property type="entry name" value="Neur_chan_lig-bd_sf"/>
</dbReference>
<keyword evidence="4" id="KW-1185">Reference proteome</keyword>
<dbReference type="GO" id="GO:0016020">
    <property type="term" value="C:membrane"/>
    <property type="evidence" value="ECO:0007669"/>
    <property type="project" value="InterPro"/>
</dbReference>
<organism evidence="3 4">
    <name type="scientific">Plakobranchus ocellatus</name>
    <dbReference type="NCBI Taxonomy" id="259542"/>
    <lineage>
        <taxon>Eukaryota</taxon>
        <taxon>Metazoa</taxon>
        <taxon>Spiralia</taxon>
        <taxon>Lophotrochozoa</taxon>
        <taxon>Mollusca</taxon>
        <taxon>Gastropoda</taxon>
        <taxon>Heterobranchia</taxon>
        <taxon>Euthyneura</taxon>
        <taxon>Panpulmonata</taxon>
        <taxon>Sacoglossa</taxon>
        <taxon>Placobranchoidea</taxon>
        <taxon>Plakobranchidae</taxon>
        <taxon>Plakobranchus</taxon>
    </lineage>
</organism>
<comment type="caution">
    <text evidence="3">The sequence shown here is derived from an EMBL/GenBank/DDBJ whole genome shotgun (WGS) entry which is preliminary data.</text>
</comment>
<dbReference type="Gene3D" id="2.70.170.10">
    <property type="entry name" value="Neurotransmitter-gated ion-channel ligand-binding domain"/>
    <property type="match status" value="1"/>
</dbReference>
<accession>A0AAV3YH18</accession>
<feature type="chain" id="PRO_5043797457" evidence="1">
    <location>
        <begin position="22"/>
        <end position="244"/>
    </location>
</feature>
<keyword evidence="1" id="KW-0732">Signal</keyword>
<dbReference type="AlphaFoldDB" id="A0AAV3YH18"/>
<dbReference type="SUPFAM" id="SSF63712">
    <property type="entry name" value="Nicotinic receptor ligand binding domain-like"/>
    <property type="match status" value="1"/>
</dbReference>
<dbReference type="GO" id="GO:0004888">
    <property type="term" value="F:transmembrane signaling receptor activity"/>
    <property type="evidence" value="ECO:0007669"/>
    <property type="project" value="InterPro"/>
</dbReference>
<sequence length="244" mass="27543">MDRWLIAAVFCILDFGNIASAIESKEDIWQAMRGAISNSDPDIAPLHGGPVEVTLSMDLSKIREVDTVRGEVEIIAMVHILWKDHDLSWLSTMMNESGSSQHSPDRVDSFRIAVKRLWSPDIVAYNPVMDPELLSPPIALVSVDGTVLYVPNLRIRFRCNLEDFEKPQGANCTLIYGSWTHDGNKISLKENGISLYDYEVDPRFDLLGTYTEVEVKHYACCPGAYPLAKFTFNIKKNSRSIFSW</sequence>
<proteinExistence type="predicted"/>
<name>A0AAV3YH18_9GAST</name>
<protein>
    <submittedName>
        <fullName evidence="3">Acetylcholine receptor subunit alpha-like 2</fullName>
    </submittedName>
</protein>
<dbReference type="Proteomes" id="UP000735302">
    <property type="component" value="Unassembled WGS sequence"/>
</dbReference>
<dbReference type="EMBL" id="BLXT01000945">
    <property type="protein sequence ID" value="GFN81655.1"/>
    <property type="molecule type" value="Genomic_DNA"/>
</dbReference>
<dbReference type="Pfam" id="PF02931">
    <property type="entry name" value="Neur_chan_LBD"/>
    <property type="match status" value="1"/>
</dbReference>
<evidence type="ECO:0000259" key="2">
    <source>
        <dbReference type="Pfam" id="PF02931"/>
    </source>
</evidence>
<dbReference type="InterPro" id="IPR006202">
    <property type="entry name" value="Neur_chan_lig-bd"/>
</dbReference>
<keyword evidence="3" id="KW-0675">Receptor</keyword>
<evidence type="ECO:0000313" key="4">
    <source>
        <dbReference type="Proteomes" id="UP000735302"/>
    </source>
</evidence>
<evidence type="ECO:0000313" key="3">
    <source>
        <dbReference type="EMBL" id="GFN81655.1"/>
    </source>
</evidence>
<dbReference type="GO" id="GO:0005230">
    <property type="term" value="F:extracellular ligand-gated monoatomic ion channel activity"/>
    <property type="evidence" value="ECO:0007669"/>
    <property type="project" value="InterPro"/>
</dbReference>
<evidence type="ECO:0000256" key="1">
    <source>
        <dbReference type="SAM" id="SignalP"/>
    </source>
</evidence>